<dbReference type="GO" id="GO:0004459">
    <property type="term" value="F:L-lactate dehydrogenase (NAD+) activity"/>
    <property type="evidence" value="ECO:0007669"/>
    <property type="project" value="TreeGrafter"/>
</dbReference>
<dbReference type="PANTHER" id="PTHR43128:SF8">
    <property type="entry name" value="L-LACTATE DEHYDROGENASE A-LIKE 6B"/>
    <property type="match status" value="1"/>
</dbReference>
<dbReference type="InterPro" id="IPR036291">
    <property type="entry name" value="NAD(P)-bd_dom_sf"/>
</dbReference>
<evidence type="ECO:0000256" key="3">
    <source>
        <dbReference type="SAM" id="MobiDB-lite"/>
    </source>
</evidence>
<name>A0A643CEJ0_BALPH</name>
<accession>A0A643CEJ0</accession>
<feature type="non-terminal residue" evidence="6">
    <location>
        <position position="1"/>
    </location>
</feature>
<dbReference type="Gene3D" id="3.40.50.720">
    <property type="entry name" value="NAD(P)-binding Rossmann-like Domain"/>
    <property type="match status" value="1"/>
</dbReference>
<organism evidence="6 7">
    <name type="scientific">Balaenoptera physalus</name>
    <name type="common">Fin whale</name>
    <name type="synonym">Balaena physalus</name>
    <dbReference type="NCBI Taxonomy" id="9770"/>
    <lineage>
        <taxon>Eukaryota</taxon>
        <taxon>Metazoa</taxon>
        <taxon>Chordata</taxon>
        <taxon>Craniata</taxon>
        <taxon>Vertebrata</taxon>
        <taxon>Euteleostomi</taxon>
        <taxon>Mammalia</taxon>
        <taxon>Eutheria</taxon>
        <taxon>Laurasiatheria</taxon>
        <taxon>Artiodactyla</taxon>
        <taxon>Whippomorpha</taxon>
        <taxon>Cetacea</taxon>
        <taxon>Mysticeti</taxon>
        <taxon>Balaenopteridae</taxon>
        <taxon>Balaenoptera</taxon>
    </lineage>
</organism>
<feature type="domain" description="Lactate/malate dehydrogenase N-terminal" evidence="4">
    <location>
        <begin position="144"/>
        <end position="220"/>
    </location>
</feature>
<dbReference type="InterPro" id="IPR011990">
    <property type="entry name" value="TPR-like_helical_dom_sf"/>
</dbReference>
<feature type="compositionally biased region" description="Polar residues" evidence="3">
    <location>
        <begin position="72"/>
        <end position="83"/>
    </location>
</feature>
<evidence type="ECO:0008006" key="8">
    <source>
        <dbReference type="Google" id="ProtNLM"/>
    </source>
</evidence>
<dbReference type="GO" id="GO:0000922">
    <property type="term" value="C:spindle pole"/>
    <property type="evidence" value="ECO:0007669"/>
    <property type="project" value="UniProtKB-SubCell"/>
</dbReference>
<dbReference type="PRINTS" id="PR00086">
    <property type="entry name" value="LLDHDRGNASE"/>
</dbReference>
<comment type="caution">
    <text evidence="6">The sequence shown here is derived from an EMBL/GenBank/DDBJ whole genome shotgun (WGS) entry which is preliminary data.</text>
</comment>
<evidence type="ECO:0000256" key="2">
    <source>
        <dbReference type="ARBA" id="ARBA00038360"/>
    </source>
</evidence>
<dbReference type="OrthoDB" id="5405561at2759"/>
<dbReference type="InterPro" id="IPR015955">
    <property type="entry name" value="Lactate_DH/Glyco_Ohase_4_C"/>
</dbReference>
<feature type="domain" description="Lactate/malate dehydrogenase C-terminal" evidence="5">
    <location>
        <begin position="299"/>
        <end position="382"/>
    </location>
</feature>
<dbReference type="SUPFAM" id="SSF51735">
    <property type="entry name" value="NAD(P)-binding Rossmann-fold domains"/>
    <property type="match status" value="1"/>
</dbReference>
<dbReference type="InterPro" id="IPR001236">
    <property type="entry name" value="Lactate/malate_DH_N"/>
</dbReference>
<evidence type="ECO:0000259" key="4">
    <source>
        <dbReference type="Pfam" id="PF00056"/>
    </source>
</evidence>
<keyword evidence="7" id="KW-1185">Reference proteome</keyword>
<reference evidence="6 7" key="1">
    <citation type="journal article" date="2019" name="PLoS ONE">
        <title>Genomic analyses reveal an absence of contemporary introgressive admixture between fin whales and blue whales, despite known hybrids.</title>
        <authorList>
            <person name="Westbury M.V."/>
            <person name="Petersen B."/>
            <person name="Lorenzen E.D."/>
        </authorList>
    </citation>
    <scope>NUCLEOTIDE SEQUENCE [LARGE SCALE GENOMIC DNA]</scope>
    <source>
        <strain evidence="6">FinWhale-01</strain>
    </source>
</reference>
<dbReference type="PANTHER" id="PTHR43128">
    <property type="entry name" value="L-2-HYDROXYCARBOXYLATE DEHYDROGENASE (NAD(P)(+))"/>
    <property type="match status" value="1"/>
</dbReference>
<dbReference type="GO" id="GO:0006089">
    <property type="term" value="P:lactate metabolic process"/>
    <property type="evidence" value="ECO:0007669"/>
    <property type="project" value="TreeGrafter"/>
</dbReference>
<dbReference type="InterPro" id="IPR049039">
    <property type="entry name" value="RMD1-3_a_helical_rpt"/>
</dbReference>
<gene>
    <name evidence="6" type="ORF">E2I00_014243</name>
</gene>
<proteinExistence type="inferred from homology"/>
<protein>
    <recommendedName>
        <fullName evidence="8">Lactate/malate dehydrogenase N-terminal domain-containing protein</fullName>
    </recommendedName>
</protein>
<evidence type="ECO:0000256" key="1">
    <source>
        <dbReference type="ARBA" id="ARBA00004647"/>
    </source>
</evidence>
<dbReference type="Pfam" id="PF00056">
    <property type="entry name" value="Ldh_1_N"/>
    <property type="match status" value="1"/>
</dbReference>
<dbReference type="Pfam" id="PF21033">
    <property type="entry name" value="RMD1-3"/>
    <property type="match status" value="1"/>
</dbReference>
<evidence type="ECO:0000313" key="7">
    <source>
        <dbReference type="Proteomes" id="UP000437017"/>
    </source>
</evidence>
<dbReference type="Proteomes" id="UP000437017">
    <property type="component" value="Unassembled WGS sequence"/>
</dbReference>
<comment type="subcellular location">
    <subcellularLocation>
        <location evidence="1">Cytoplasm</location>
        <location evidence="1">Cytoskeleton</location>
        <location evidence="1">Spindle pole</location>
    </subcellularLocation>
</comment>
<dbReference type="EMBL" id="SGJD01001735">
    <property type="protein sequence ID" value="KAB0398524.1"/>
    <property type="molecule type" value="Genomic_DNA"/>
</dbReference>
<dbReference type="Gene3D" id="1.25.40.10">
    <property type="entry name" value="Tetratricopeptide repeat domain"/>
    <property type="match status" value="1"/>
</dbReference>
<sequence length="583" mass="66628">GLNLREEILKENCTLDCGRQPRKDNTKDKQKLWIIIKHNRFQVCSGDLSLSQSQNRHPGRPKASSPKGAISLPQSTRRSLSKATKSHPIEETQELSKEVFYSLPCLIWVLKLIKSFPRLLWFMLQPKCELIKNFTSEETVHHNKISIIGTGLVVMACANSILLKGLSDELAFVDVDEGKLKGERVALQHGSPFMKMPNIVSSKDYLVTANSNLVIITAGAYPRKRETHFYVSWLQTDICFQSSGYLNYVAWKLSGFPKNHVTGSGCNLKSTHFHFFIGQRLAIHSESCYRWILVEKCPQRVITYGYEMVKRKVYINWAIGLTLADLTESIFKSLRRVSTISKDLYGVNEVFLSVPCILGENGIAHLTKIKLTPEEEARLKKIFRVEEILEQADYLYESGETEKLYQLLSQYKESEDAELLWRLARASRDKAQLSGTSEEEKKLLLYEALEYAKRALEKNESSFAAHKWYAICISDVGDYEGIRAKIANAYVIKEHFEALGYFHRAEQVDPNFYSKNLLLLGKTYLKLHNKKLAAFWLTKAKDYPAHTEEDKQESDLPVLTLVLRISPLRSLLDLVLVCSRADC</sequence>
<dbReference type="AlphaFoldDB" id="A0A643CEJ0"/>
<feature type="region of interest" description="Disordered" evidence="3">
    <location>
        <begin position="49"/>
        <end position="88"/>
    </location>
</feature>
<dbReference type="SUPFAM" id="SSF48452">
    <property type="entry name" value="TPR-like"/>
    <property type="match status" value="1"/>
</dbReference>
<dbReference type="Pfam" id="PF02866">
    <property type="entry name" value="Ldh_1_C"/>
    <property type="match status" value="1"/>
</dbReference>
<evidence type="ECO:0000313" key="6">
    <source>
        <dbReference type="EMBL" id="KAB0398524.1"/>
    </source>
</evidence>
<evidence type="ECO:0000259" key="5">
    <source>
        <dbReference type="Pfam" id="PF02866"/>
    </source>
</evidence>
<comment type="similarity">
    <text evidence="2">Belongs to the RMDN family.</text>
</comment>
<dbReference type="SUPFAM" id="SSF56327">
    <property type="entry name" value="LDH C-terminal domain-like"/>
    <property type="match status" value="1"/>
</dbReference>
<dbReference type="InterPro" id="IPR022383">
    <property type="entry name" value="Lactate/malate_DH_C"/>
</dbReference>
<dbReference type="InterPro" id="IPR001557">
    <property type="entry name" value="L-lactate/malate_DH"/>
</dbReference>
<dbReference type="Gene3D" id="3.90.110.10">
    <property type="entry name" value="Lactate dehydrogenase/glycoside hydrolase, family 4, C-terminal"/>
    <property type="match status" value="1"/>
</dbReference>